<gene>
    <name evidence="5" type="ORF">K461DRAFT_214805</name>
</gene>
<feature type="compositionally biased region" description="Basic and acidic residues" evidence="3">
    <location>
        <begin position="119"/>
        <end position="135"/>
    </location>
</feature>
<sequence length="253" mass="28700">LTKTQRKIMEEKLKNTKKVKSAVAFLRPVDPVALNIPNYPLVVKHPMDISTMEQKLRNDQYASLESFVADFELMVNNCFAFNGPTHIVSVQAQNLRAYFLKQMDGVPTGDAAATVPKPVKKESPVAKPQPRRESRASISAGTPKSAGPPENMAGLKFCDHVVDELKKPRYHQMNQFFLEPVDPVALNIPHYFNVVKHPMDMQTITNKLKNNQYSSAEEFKADFDLMFDNCFRFNPPDNLVHQTGKQFQSEFEA</sequence>
<dbReference type="AlphaFoldDB" id="A0A9P4J6W5"/>
<evidence type="ECO:0000259" key="4">
    <source>
        <dbReference type="PROSITE" id="PS50014"/>
    </source>
</evidence>
<dbReference type="GO" id="GO:0005634">
    <property type="term" value="C:nucleus"/>
    <property type="evidence" value="ECO:0007669"/>
    <property type="project" value="TreeGrafter"/>
</dbReference>
<evidence type="ECO:0000256" key="3">
    <source>
        <dbReference type="SAM" id="MobiDB-lite"/>
    </source>
</evidence>
<evidence type="ECO:0000313" key="5">
    <source>
        <dbReference type="EMBL" id="KAF2154300.1"/>
    </source>
</evidence>
<dbReference type="EMBL" id="ML996084">
    <property type="protein sequence ID" value="KAF2154300.1"/>
    <property type="molecule type" value="Genomic_DNA"/>
</dbReference>
<dbReference type="InterPro" id="IPR050935">
    <property type="entry name" value="Bromo_chromatin_reader"/>
</dbReference>
<keyword evidence="1 2" id="KW-0103">Bromodomain</keyword>
<protein>
    <submittedName>
        <fullName evidence="5">Bromodomain-containing protein</fullName>
    </submittedName>
</protein>
<feature type="region of interest" description="Disordered" evidence="3">
    <location>
        <begin position="110"/>
        <end position="151"/>
    </location>
</feature>
<dbReference type="PRINTS" id="PR00503">
    <property type="entry name" value="BROMODOMAIN"/>
</dbReference>
<dbReference type="GO" id="GO:0006338">
    <property type="term" value="P:chromatin remodeling"/>
    <property type="evidence" value="ECO:0007669"/>
    <property type="project" value="TreeGrafter"/>
</dbReference>
<dbReference type="PANTHER" id="PTHR22880">
    <property type="entry name" value="FALZ-RELATED BROMODOMAIN-CONTAINING PROTEINS"/>
    <property type="match status" value="1"/>
</dbReference>
<organism evidence="5 6">
    <name type="scientific">Myriangium duriaei CBS 260.36</name>
    <dbReference type="NCBI Taxonomy" id="1168546"/>
    <lineage>
        <taxon>Eukaryota</taxon>
        <taxon>Fungi</taxon>
        <taxon>Dikarya</taxon>
        <taxon>Ascomycota</taxon>
        <taxon>Pezizomycotina</taxon>
        <taxon>Dothideomycetes</taxon>
        <taxon>Dothideomycetidae</taxon>
        <taxon>Myriangiales</taxon>
        <taxon>Myriangiaceae</taxon>
        <taxon>Myriangium</taxon>
    </lineage>
</organism>
<dbReference type="SUPFAM" id="SSF47370">
    <property type="entry name" value="Bromodomain"/>
    <property type="match status" value="2"/>
</dbReference>
<dbReference type="OrthoDB" id="784962at2759"/>
<dbReference type="GO" id="GO:0000785">
    <property type="term" value="C:chromatin"/>
    <property type="evidence" value="ECO:0007669"/>
    <property type="project" value="TreeGrafter"/>
</dbReference>
<dbReference type="Pfam" id="PF00439">
    <property type="entry name" value="Bromodomain"/>
    <property type="match status" value="2"/>
</dbReference>
<dbReference type="PANTHER" id="PTHR22880:SF225">
    <property type="entry name" value="BROMODOMAIN-CONTAINING PROTEIN BET-1-RELATED"/>
    <property type="match status" value="1"/>
</dbReference>
<dbReference type="Proteomes" id="UP000799439">
    <property type="component" value="Unassembled WGS sequence"/>
</dbReference>
<dbReference type="InterPro" id="IPR036427">
    <property type="entry name" value="Bromodomain-like_sf"/>
</dbReference>
<dbReference type="Gene3D" id="1.20.920.10">
    <property type="entry name" value="Bromodomain-like"/>
    <property type="match status" value="2"/>
</dbReference>
<evidence type="ECO:0000256" key="1">
    <source>
        <dbReference type="ARBA" id="ARBA00023117"/>
    </source>
</evidence>
<evidence type="ECO:0000256" key="2">
    <source>
        <dbReference type="PROSITE-ProRule" id="PRU00035"/>
    </source>
</evidence>
<feature type="non-terminal residue" evidence="5">
    <location>
        <position position="1"/>
    </location>
</feature>
<proteinExistence type="predicted"/>
<dbReference type="GO" id="GO:0006355">
    <property type="term" value="P:regulation of DNA-templated transcription"/>
    <property type="evidence" value="ECO:0007669"/>
    <property type="project" value="TreeGrafter"/>
</dbReference>
<dbReference type="PROSITE" id="PS50014">
    <property type="entry name" value="BROMODOMAIN_2"/>
    <property type="match status" value="2"/>
</dbReference>
<feature type="domain" description="Bromo" evidence="4">
    <location>
        <begin position="17"/>
        <end position="89"/>
    </location>
</feature>
<dbReference type="SMART" id="SM00297">
    <property type="entry name" value="BROMO"/>
    <property type="match status" value="2"/>
</dbReference>
<feature type="non-terminal residue" evidence="5">
    <location>
        <position position="253"/>
    </location>
</feature>
<feature type="domain" description="Bromo" evidence="4">
    <location>
        <begin position="169"/>
        <end position="241"/>
    </location>
</feature>
<keyword evidence="6" id="KW-1185">Reference proteome</keyword>
<name>A0A9P4J6W5_9PEZI</name>
<accession>A0A9P4J6W5</accession>
<reference evidence="5" key="1">
    <citation type="journal article" date="2020" name="Stud. Mycol.">
        <title>101 Dothideomycetes genomes: a test case for predicting lifestyles and emergence of pathogens.</title>
        <authorList>
            <person name="Haridas S."/>
            <person name="Albert R."/>
            <person name="Binder M."/>
            <person name="Bloem J."/>
            <person name="Labutti K."/>
            <person name="Salamov A."/>
            <person name="Andreopoulos B."/>
            <person name="Baker S."/>
            <person name="Barry K."/>
            <person name="Bills G."/>
            <person name="Bluhm B."/>
            <person name="Cannon C."/>
            <person name="Castanera R."/>
            <person name="Culley D."/>
            <person name="Daum C."/>
            <person name="Ezra D."/>
            <person name="Gonzalez J."/>
            <person name="Henrissat B."/>
            <person name="Kuo A."/>
            <person name="Liang C."/>
            <person name="Lipzen A."/>
            <person name="Lutzoni F."/>
            <person name="Magnuson J."/>
            <person name="Mondo S."/>
            <person name="Nolan M."/>
            <person name="Ohm R."/>
            <person name="Pangilinan J."/>
            <person name="Park H.-J."/>
            <person name="Ramirez L."/>
            <person name="Alfaro M."/>
            <person name="Sun H."/>
            <person name="Tritt A."/>
            <person name="Yoshinaga Y."/>
            <person name="Zwiers L.-H."/>
            <person name="Turgeon B."/>
            <person name="Goodwin S."/>
            <person name="Spatafora J."/>
            <person name="Crous P."/>
            <person name="Grigoriev I."/>
        </authorList>
    </citation>
    <scope>NUCLEOTIDE SEQUENCE</scope>
    <source>
        <strain evidence="5">CBS 260.36</strain>
    </source>
</reference>
<evidence type="ECO:0000313" key="6">
    <source>
        <dbReference type="Proteomes" id="UP000799439"/>
    </source>
</evidence>
<dbReference type="InterPro" id="IPR001487">
    <property type="entry name" value="Bromodomain"/>
</dbReference>
<comment type="caution">
    <text evidence="5">The sequence shown here is derived from an EMBL/GenBank/DDBJ whole genome shotgun (WGS) entry which is preliminary data.</text>
</comment>